<feature type="transmembrane region" description="Helical" evidence="1">
    <location>
        <begin position="28"/>
        <end position="46"/>
    </location>
</feature>
<feature type="transmembrane region" description="Helical" evidence="1">
    <location>
        <begin position="246"/>
        <end position="267"/>
    </location>
</feature>
<keyword evidence="1" id="KW-0472">Membrane</keyword>
<dbReference type="OrthoDB" id="949885at2"/>
<comment type="caution">
    <text evidence="2">The sequence shown here is derived from an EMBL/GenBank/DDBJ whole genome shotgun (WGS) entry which is preliminary data.</text>
</comment>
<dbReference type="EMBL" id="AGXJ01000009">
    <property type="protein sequence ID" value="EIY40066.1"/>
    <property type="molecule type" value="Genomic_DNA"/>
</dbReference>
<dbReference type="InterPro" id="IPR049458">
    <property type="entry name" value="EpsG-like"/>
</dbReference>
<feature type="transmembrane region" description="Helical" evidence="1">
    <location>
        <begin position="279"/>
        <end position="297"/>
    </location>
</feature>
<accession>I9RBV3</accession>
<dbReference type="HOGENOM" id="CLU_059692_1_0_10"/>
<gene>
    <name evidence="2" type="ORF">HMPREF1064_00245</name>
</gene>
<organism evidence="2 3">
    <name type="scientific">Phocaeicola dorei CL02T12C06</name>
    <dbReference type="NCBI Taxonomy" id="997876"/>
    <lineage>
        <taxon>Bacteria</taxon>
        <taxon>Pseudomonadati</taxon>
        <taxon>Bacteroidota</taxon>
        <taxon>Bacteroidia</taxon>
        <taxon>Bacteroidales</taxon>
        <taxon>Bacteroidaceae</taxon>
        <taxon>Phocaeicola</taxon>
    </lineage>
</organism>
<keyword evidence="2" id="KW-0030">Aminoacyl-tRNA synthetase</keyword>
<dbReference type="Pfam" id="PF14897">
    <property type="entry name" value="EpsG"/>
    <property type="match status" value="1"/>
</dbReference>
<feature type="transmembrane region" description="Helical" evidence="1">
    <location>
        <begin position="168"/>
        <end position="189"/>
    </location>
</feature>
<dbReference type="AlphaFoldDB" id="I9RBV3"/>
<sequence>MDTYLIIDILLLVSCIFELSTKKIKQKIIFIWMIFFTLFGGLRWEIGGDWAIYKGYFDAAQWNLESILSYKRWEGDISIEPGYMFLSALVKMVFIDEYWCFNLLMGFFAQYTYYRFSMEFSPRRPLLMYALILGTGMYSYMFVRSGLSVVVCYWAYRYIRDRKMMRFLLVVIVAGFIHRQVLLFIPLYWAVKWHFRWKVYVIGYLCCCVAYMLLKDYITLLIFALGDLGDMTEKLQWYTDEDVGKLGRQISYGTWVMYFIMLSIFLFFRKKFKLEEDDWYNCMLVGFFIIIASNTVFTEGMSTLGRISVPYKPARTILVMMVINQLLDNGRYWAKRFALAFFLGLAMINIYKDVNDPLMDICFAPYRSIFDFNIL</sequence>
<dbReference type="PATRIC" id="fig|997876.3.peg.248"/>
<keyword evidence="3" id="KW-1185">Reference proteome</keyword>
<evidence type="ECO:0000256" key="1">
    <source>
        <dbReference type="SAM" id="Phobius"/>
    </source>
</evidence>
<dbReference type="Proteomes" id="UP000005974">
    <property type="component" value="Unassembled WGS sequence"/>
</dbReference>
<feature type="transmembrane region" description="Helical" evidence="1">
    <location>
        <begin position="333"/>
        <end position="351"/>
    </location>
</feature>
<name>I9RBV3_9BACT</name>
<evidence type="ECO:0000313" key="2">
    <source>
        <dbReference type="EMBL" id="EIY40066.1"/>
    </source>
</evidence>
<feature type="transmembrane region" description="Helical" evidence="1">
    <location>
        <begin position="126"/>
        <end position="156"/>
    </location>
</feature>
<keyword evidence="1" id="KW-1133">Transmembrane helix</keyword>
<dbReference type="GO" id="GO:0004812">
    <property type="term" value="F:aminoacyl-tRNA ligase activity"/>
    <property type="evidence" value="ECO:0007669"/>
    <property type="project" value="UniProtKB-KW"/>
</dbReference>
<reference evidence="2 3" key="1">
    <citation type="submission" date="2012-02" db="EMBL/GenBank/DDBJ databases">
        <title>The Genome Sequence of Bacteroides dorei CL02T12C06.</title>
        <authorList>
            <consortium name="The Broad Institute Genome Sequencing Platform"/>
            <person name="Earl A."/>
            <person name="Ward D."/>
            <person name="Feldgarden M."/>
            <person name="Gevers D."/>
            <person name="Zitomersky N.L."/>
            <person name="Coyne M.J."/>
            <person name="Comstock L.E."/>
            <person name="Young S.K."/>
            <person name="Zeng Q."/>
            <person name="Gargeya S."/>
            <person name="Fitzgerald M."/>
            <person name="Haas B."/>
            <person name="Abouelleil A."/>
            <person name="Alvarado L."/>
            <person name="Arachchi H.M."/>
            <person name="Berlin A."/>
            <person name="Chapman S.B."/>
            <person name="Gearin G."/>
            <person name="Goldberg J."/>
            <person name="Griggs A."/>
            <person name="Gujja S."/>
            <person name="Hansen M."/>
            <person name="Heiman D."/>
            <person name="Howarth C."/>
            <person name="Larimer J."/>
            <person name="Lui A."/>
            <person name="MacDonald P.J.P."/>
            <person name="McCowen C."/>
            <person name="Montmayeur A."/>
            <person name="Murphy C."/>
            <person name="Neiman D."/>
            <person name="Pearson M."/>
            <person name="Priest M."/>
            <person name="Roberts A."/>
            <person name="Saif S."/>
            <person name="Shea T."/>
            <person name="Sisk P."/>
            <person name="Stolte C."/>
            <person name="Sykes S."/>
            <person name="Wortman J."/>
            <person name="Nusbaum C."/>
            <person name="Birren B."/>
        </authorList>
    </citation>
    <scope>NUCLEOTIDE SEQUENCE [LARGE SCALE GENOMIC DNA]</scope>
    <source>
        <strain evidence="2 3">CL02T12C06</strain>
    </source>
</reference>
<keyword evidence="2" id="KW-0436">Ligase</keyword>
<evidence type="ECO:0000313" key="3">
    <source>
        <dbReference type="Proteomes" id="UP000005974"/>
    </source>
</evidence>
<proteinExistence type="predicted"/>
<keyword evidence="1" id="KW-0812">Transmembrane</keyword>
<feature type="transmembrane region" description="Helical" evidence="1">
    <location>
        <begin position="6"/>
        <end position="21"/>
    </location>
</feature>
<protein>
    <submittedName>
        <fullName evidence="2">Leucyl-tRNA synthetase</fullName>
    </submittedName>
</protein>
<feature type="transmembrane region" description="Helical" evidence="1">
    <location>
        <begin position="201"/>
        <end position="226"/>
    </location>
</feature>
<dbReference type="RefSeq" id="WP_007850783.1">
    <property type="nucleotide sequence ID" value="NZ_JH724132.1"/>
</dbReference>